<keyword evidence="5" id="KW-0479">Metal-binding</keyword>
<protein>
    <recommendedName>
        <fullName evidence="11">DNA polymerase III subunit gamma/tau</fullName>
        <ecNumber evidence="11">2.7.7.7</ecNumber>
    </recommendedName>
</protein>
<dbReference type="OrthoDB" id="9810148at2"/>
<dbReference type="Pfam" id="PF12169">
    <property type="entry name" value="DNA_pol3_gamma3"/>
    <property type="match status" value="1"/>
</dbReference>
<sequence length="604" mass="63952">MTDSSATSPYRVLARKYRPADFAGLIGQEAMVRTLSNAIQSGRLAHAFVLTGVRGVGKTTTARIIARALNCVGVDGQGGPTTEPCGVCEHCRAIAEDRHVDVLEMDAASRTGVNDIRELIDGVRYRPTSARFKIYIIDEVHMLSTAAFNALLKTLEEPPEHVKFIFATTEIRKIPVTVLSRCQRFDLRRVDMDVLNAHFAAIAEKEGAVIDPAALALICRAADGSVRDGLSLLDQAIAHGAGQVSEEQVRDMLGLADRARVFDLFDSVMKGDLASALGQMVEQYAVGADPVVILQDMLELTHWLTRLKLAPEMANAAGVSETERVKGGAMAKGLSMATLTRAWQMLLKGLGEARGAPSPLQAAEMVLVRLAYAADLPSPAEALEALRHQPSTGGPGSSASSGSGGGMAAPAGAVGASVIAPPTAGGRGEVMARMAATGTSGGGEMVMRASPQPEPEPEPAAPGLPADFEELVALFGEKREAVLSAALSSAVHLVHYEVGRVEFRVDPAAPSDLAPRMSRLLADWTGRPWLVSLSRDEGAPTLRQQHLERELKRKQDAANHPLVQAVLTAFPGATIEVVRDLAASEDALEPADLAENESGNGDEE</sequence>
<dbReference type="AlphaFoldDB" id="A0A2N3Q0L0"/>
<dbReference type="FunFam" id="1.10.8.60:FF:000013">
    <property type="entry name" value="DNA polymerase III subunit gamma/tau"/>
    <property type="match status" value="1"/>
</dbReference>
<feature type="compositionally biased region" description="Pro residues" evidence="12">
    <location>
        <begin position="452"/>
        <end position="462"/>
    </location>
</feature>
<evidence type="ECO:0000256" key="11">
    <source>
        <dbReference type="RuleBase" id="RU364063"/>
    </source>
</evidence>
<proteinExistence type="inferred from homology"/>
<keyword evidence="4 11" id="KW-0235">DNA replication</keyword>
<evidence type="ECO:0000256" key="8">
    <source>
        <dbReference type="ARBA" id="ARBA00022840"/>
    </source>
</evidence>
<dbReference type="InterPro" id="IPR027417">
    <property type="entry name" value="P-loop_NTPase"/>
</dbReference>
<dbReference type="GO" id="GO:0003887">
    <property type="term" value="F:DNA-directed DNA polymerase activity"/>
    <property type="evidence" value="ECO:0007669"/>
    <property type="project" value="UniProtKB-KW"/>
</dbReference>
<evidence type="ECO:0000256" key="10">
    <source>
        <dbReference type="ARBA" id="ARBA00049244"/>
    </source>
</evidence>
<dbReference type="NCBIfam" id="NF004046">
    <property type="entry name" value="PRK05563.1"/>
    <property type="match status" value="1"/>
</dbReference>
<dbReference type="EC" id="2.7.7.7" evidence="11"/>
<evidence type="ECO:0000256" key="4">
    <source>
        <dbReference type="ARBA" id="ARBA00022705"/>
    </source>
</evidence>
<feature type="region of interest" description="Disordered" evidence="12">
    <location>
        <begin position="387"/>
        <end position="407"/>
    </location>
</feature>
<evidence type="ECO:0000256" key="7">
    <source>
        <dbReference type="ARBA" id="ARBA00022833"/>
    </source>
</evidence>
<keyword evidence="15" id="KW-1185">Reference proteome</keyword>
<dbReference type="Pfam" id="PF12362">
    <property type="entry name" value="DUF3646"/>
    <property type="match status" value="1"/>
</dbReference>
<dbReference type="InterPro" id="IPR045085">
    <property type="entry name" value="HLD_clamp_pol_III_gamma_tau"/>
</dbReference>
<dbReference type="NCBIfam" id="NF006585">
    <property type="entry name" value="PRK09111.1"/>
    <property type="match status" value="1"/>
</dbReference>
<evidence type="ECO:0000313" key="14">
    <source>
        <dbReference type="EMBL" id="PKU26197.1"/>
    </source>
</evidence>
<comment type="caution">
    <text evidence="14">The sequence shown here is derived from an EMBL/GenBank/DDBJ whole genome shotgun (WGS) entry which is preliminary data.</text>
</comment>
<keyword evidence="6 11" id="KW-0547">Nucleotide-binding</keyword>
<dbReference type="Gene3D" id="3.40.50.300">
    <property type="entry name" value="P-loop containing nucleotide triphosphate hydrolases"/>
    <property type="match status" value="1"/>
</dbReference>
<dbReference type="InterPro" id="IPR050238">
    <property type="entry name" value="DNA_Rep/Repair_Clamp_Loader"/>
</dbReference>
<dbReference type="CDD" id="cd18137">
    <property type="entry name" value="HLD_clamp_pol_III_gamma_tau"/>
    <property type="match status" value="1"/>
</dbReference>
<dbReference type="GO" id="GO:0005524">
    <property type="term" value="F:ATP binding"/>
    <property type="evidence" value="ECO:0007669"/>
    <property type="project" value="UniProtKB-KW"/>
</dbReference>
<comment type="function">
    <text evidence="11">DNA polymerase III is a complex, multichain enzyme responsible for most of the replicative synthesis in bacteria. This DNA polymerase also exhibits 3' to 5' exonuclease activity.</text>
</comment>
<keyword evidence="9 11" id="KW-0239">DNA-directed DNA polymerase</keyword>
<dbReference type="Pfam" id="PF22608">
    <property type="entry name" value="DNAX_ATPase_lid"/>
    <property type="match status" value="1"/>
</dbReference>
<keyword evidence="3 11" id="KW-0548">Nucleotidyltransferase</keyword>
<evidence type="ECO:0000256" key="12">
    <source>
        <dbReference type="SAM" id="MobiDB-lite"/>
    </source>
</evidence>
<reference evidence="15" key="1">
    <citation type="submission" date="2017-12" db="EMBL/GenBank/DDBJ databases">
        <title>Draft genome sequence of Telmatospirillum siberiense 26-4b1T, an acidotolerant peatland alphaproteobacterium potentially involved in sulfur cycling.</title>
        <authorList>
            <person name="Hausmann B."/>
            <person name="Pjevac P."/>
            <person name="Schreck K."/>
            <person name="Herbold C.W."/>
            <person name="Daims H."/>
            <person name="Wagner M."/>
            <person name="Pester M."/>
            <person name="Loy A."/>
        </authorList>
    </citation>
    <scope>NUCLEOTIDE SEQUENCE [LARGE SCALE GENOMIC DNA]</scope>
    <source>
        <strain evidence="15">26-4b1</strain>
    </source>
</reference>
<dbReference type="InterPro" id="IPR022754">
    <property type="entry name" value="DNA_pol_III_gamma-3"/>
</dbReference>
<evidence type="ECO:0000256" key="2">
    <source>
        <dbReference type="ARBA" id="ARBA00022679"/>
    </source>
</evidence>
<gene>
    <name evidence="11" type="primary">dnaX</name>
    <name evidence="14" type="ORF">CWS72_03490</name>
</gene>
<dbReference type="SUPFAM" id="SSF52540">
    <property type="entry name" value="P-loop containing nucleoside triphosphate hydrolases"/>
    <property type="match status" value="1"/>
</dbReference>
<evidence type="ECO:0000313" key="15">
    <source>
        <dbReference type="Proteomes" id="UP000233293"/>
    </source>
</evidence>
<accession>A0A2N3Q0L0</accession>
<dbReference type="InterPro" id="IPR012763">
    <property type="entry name" value="DNA_pol_III_sug/sutau_N"/>
</dbReference>
<evidence type="ECO:0000259" key="13">
    <source>
        <dbReference type="SMART" id="SM00382"/>
    </source>
</evidence>
<dbReference type="GO" id="GO:0046872">
    <property type="term" value="F:metal ion binding"/>
    <property type="evidence" value="ECO:0007669"/>
    <property type="project" value="UniProtKB-KW"/>
</dbReference>
<feature type="region of interest" description="Disordered" evidence="12">
    <location>
        <begin position="437"/>
        <end position="462"/>
    </location>
</feature>
<comment type="subunit">
    <text evidence="11">DNA polymerase III contains a core (composed of alpha, epsilon and theta chains) that associates with a tau subunit. This core dimerizes to form the POLIII' complex. PolIII' associates with the gamma complex (composed of gamma, delta, delta', psi and chi chains) and with the beta chain to form the complete DNA polymerase III complex.</text>
</comment>
<evidence type="ECO:0000256" key="9">
    <source>
        <dbReference type="ARBA" id="ARBA00022932"/>
    </source>
</evidence>
<dbReference type="Pfam" id="PF13177">
    <property type="entry name" value="DNA_pol3_delta2"/>
    <property type="match status" value="1"/>
</dbReference>
<dbReference type="Gene3D" id="1.10.8.60">
    <property type="match status" value="1"/>
</dbReference>
<dbReference type="FunFam" id="3.40.50.300:FF:000014">
    <property type="entry name" value="DNA polymerase III subunit gamma/tau"/>
    <property type="match status" value="1"/>
</dbReference>
<name>A0A2N3Q0L0_9PROT</name>
<feature type="domain" description="AAA+ ATPase" evidence="13">
    <location>
        <begin position="44"/>
        <end position="191"/>
    </location>
</feature>
<dbReference type="InterPro" id="IPR008921">
    <property type="entry name" value="DNA_pol3_clamp-load_cplx_C"/>
</dbReference>
<comment type="similarity">
    <text evidence="1 11">Belongs to the DnaX/STICHEL family.</text>
</comment>
<dbReference type="NCBIfam" id="TIGR02397">
    <property type="entry name" value="dnaX_nterm"/>
    <property type="match status" value="1"/>
</dbReference>
<dbReference type="RefSeq" id="WP_101249158.1">
    <property type="nucleotide sequence ID" value="NZ_PIUM01000002.1"/>
</dbReference>
<dbReference type="Proteomes" id="UP000233293">
    <property type="component" value="Unassembled WGS sequence"/>
</dbReference>
<dbReference type="FunFam" id="1.20.272.10:FF:000003">
    <property type="entry name" value="DNA polymerase III subunit gamma/tau"/>
    <property type="match status" value="1"/>
</dbReference>
<evidence type="ECO:0000256" key="1">
    <source>
        <dbReference type="ARBA" id="ARBA00006360"/>
    </source>
</evidence>
<dbReference type="GO" id="GO:0003677">
    <property type="term" value="F:DNA binding"/>
    <property type="evidence" value="ECO:0007669"/>
    <property type="project" value="InterPro"/>
</dbReference>
<dbReference type="PANTHER" id="PTHR11669">
    <property type="entry name" value="REPLICATION FACTOR C / DNA POLYMERASE III GAMMA-TAU SUBUNIT"/>
    <property type="match status" value="1"/>
</dbReference>
<keyword evidence="8 11" id="KW-0067">ATP-binding</keyword>
<organism evidence="14 15">
    <name type="scientific">Telmatospirillum siberiense</name>
    <dbReference type="NCBI Taxonomy" id="382514"/>
    <lineage>
        <taxon>Bacteria</taxon>
        <taxon>Pseudomonadati</taxon>
        <taxon>Pseudomonadota</taxon>
        <taxon>Alphaproteobacteria</taxon>
        <taxon>Rhodospirillales</taxon>
        <taxon>Rhodospirillaceae</taxon>
        <taxon>Telmatospirillum</taxon>
    </lineage>
</organism>
<dbReference type="EMBL" id="PIUM01000002">
    <property type="protein sequence ID" value="PKU26197.1"/>
    <property type="molecule type" value="Genomic_DNA"/>
</dbReference>
<dbReference type="PANTHER" id="PTHR11669:SF0">
    <property type="entry name" value="PROTEIN STICHEL-LIKE 2"/>
    <property type="match status" value="1"/>
</dbReference>
<evidence type="ECO:0000256" key="6">
    <source>
        <dbReference type="ARBA" id="ARBA00022741"/>
    </source>
</evidence>
<dbReference type="SMART" id="SM00382">
    <property type="entry name" value="AAA"/>
    <property type="match status" value="1"/>
</dbReference>
<dbReference type="SUPFAM" id="SSF48019">
    <property type="entry name" value="post-AAA+ oligomerization domain-like"/>
    <property type="match status" value="1"/>
</dbReference>
<keyword evidence="7" id="KW-0862">Zinc</keyword>
<evidence type="ECO:0000256" key="3">
    <source>
        <dbReference type="ARBA" id="ARBA00022695"/>
    </source>
</evidence>
<dbReference type="CDD" id="cd00009">
    <property type="entry name" value="AAA"/>
    <property type="match status" value="1"/>
</dbReference>
<comment type="catalytic activity">
    <reaction evidence="10 11">
        <text>DNA(n) + a 2'-deoxyribonucleoside 5'-triphosphate = DNA(n+1) + diphosphate</text>
        <dbReference type="Rhea" id="RHEA:22508"/>
        <dbReference type="Rhea" id="RHEA-COMP:17339"/>
        <dbReference type="Rhea" id="RHEA-COMP:17340"/>
        <dbReference type="ChEBI" id="CHEBI:33019"/>
        <dbReference type="ChEBI" id="CHEBI:61560"/>
        <dbReference type="ChEBI" id="CHEBI:173112"/>
        <dbReference type="EC" id="2.7.7.7"/>
    </reaction>
</comment>
<dbReference type="GO" id="GO:0006261">
    <property type="term" value="P:DNA-templated DNA replication"/>
    <property type="evidence" value="ECO:0007669"/>
    <property type="project" value="TreeGrafter"/>
</dbReference>
<dbReference type="InterPro" id="IPR003593">
    <property type="entry name" value="AAA+_ATPase"/>
</dbReference>
<dbReference type="GO" id="GO:0009360">
    <property type="term" value="C:DNA polymerase III complex"/>
    <property type="evidence" value="ECO:0007669"/>
    <property type="project" value="InterPro"/>
</dbReference>
<evidence type="ECO:0000256" key="5">
    <source>
        <dbReference type="ARBA" id="ARBA00022723"/>
    </source>
</evidence>
<dbReference type="InterPro" id="IPR022107">
    <property type="entry name" value="DNA_pol_III_gamma/tau_C"/>
</dbReference>
<dbReference type="Gene3D" id="1.20.272.10">
    <property type="match status" value="1"/>
</dbReference>
<keyword evidence="2 11" id="KW-0808">Transferase</keyword>